<dbReference type="EMBL" id="JABKAV010000088">
    <property type="protein sequence ID" value="NVO86579.1"/>
    <property type="molecule type" value="Genomic_DNA"/>
</dbReference>
<keyword evidence="3" id="KW-1185">Reference proteome</keyword>
<accession>A0ABX2QA51</accession>
<organism evidence="2 3">
    <name type="scientific">Hymenobacter terrestris</name>
    <dbReference type="NCBI Taxonomy" id="2748310"/>
    <lineage>
        <taxon>Bacteria</taxon>
        <taxon>Pseudomonadati</taxon>
        <taxon>Bacteroidota</taxon>
        <taxon>Cytophagia</taxon>
        <taxon>Cytophagales</taxon>
        <taxon>Hymenobacteraceae</taxon>
        <taxon>Hymenobacter</taxon>
    </lineage>
</organism>
<dbReference type="Pfam" id="PF18324">
    <property type="entry name" value="Isocitrate_DH_C_bact"/>
    <property type="match status" value="1"/>
</dbReference>
<reference evidence="2 3" key="1">
    <citation type="submission" date="2020-05" db="EMBL/GenBank/DDBJ databases">
        <title>Hymenobacter terrestris sp. nov. and Hymenobacter lapidiphilus sp. nov., isolated from regoliths in Antarctica.</title>
        <authorList>
            <person name="Sedlacek I."/>
            <person name="Pantucek R."/>
            <person name="Zeman M."/>
            <person name="Holochova P."/>
            <person name="Kralova S."/>
            <person name="Stankova E."/>
            <person name="Sedo O."/>
            <person name="Micenkova L."/>
            <person name="Svec P."/>
            <person name="Gupta V."/>
            <person name="Sood U."/>
            <person name="Korpole U.S."/>
            <person name="Lal R."/>
        </authorList>
    </citation>
    <scope>NUCLEOTIDE SEQUENCE [LARGE SCALE GENOMIC DNA]</scope>
    <source>
        <strain evidence="2 3">P5252</strain>
    </source>
</reference>
<dbReference type="Proteomes" id="UP000626554">
    <property type="component" value="Unassembled WGS sequence"/>
</dbReference>
<proteinExistence type="predicted"/>
<evidence type="ECO:0000313" key="2">
    <source>
        <dbReference type="EMBL" id="NVO86579.1"/>
    </source>
</evidence>
<sequence>MQRRLTEAGIMVIKTENLCLIDGQRAFSLGQGE</sequence>
<comment type="caution">
    <text evidence="2">The sequence shown here is derived from an EMBL/GenBank/DDBJ whole genome shotgun (WGS) entry which is preliminary data.</text>
</comment>
<evidence type="ECO:0000313" key="3">
    <source>
        <dbReference type="Proteomes" id="UP000626554"/>
    </source>
</evidence>
<evidence type="ECO:0000259" key="1">
    <source>
        <dbReference type="Pfam" id="PF18324"/>
    </source>
</evidence>
<dbReference type="InterPro" id="IPR040978">
    <property type="entry name" value="Isocitrate_DH_TT1725_C"/>
</dbReference>
<protein>
    <recommendedName>
        <fullName evidence="1">Isocitrate dehydrogenase/Hypothetical protein TT1725 C-terminal domain-containing protein</fullName>
    </recommendedName>
</protein>
<feature type="domain" description="Isocitrate dehydrogenase/Hypothetical protein TT1725 C-terminal" evidence="1">
    <location>
        <begin position="2"/>
        <end position="33"/>
    </location>
</feature>
<name>A0ABX2QA51_9BACT</name>
<gene>
    <name evidence="2" type="ORF">HW556_16970</name>
</gene>